<dbReference type="EMBL" id="JAEHNY010000001">
    <property type="protein sequence ID" value="MBI6118591.1"/>
    <property type="molecule type" value="Genomic_DNA"/>
</dbReference>
<reference evidence="2 3" key="1">
    <citation type="submission" date="2020-12" db="EMBL/GenBank/DDBJ databases">
        <title>Salegentibacter orientalis sp. nov., isolated from costal sediment.</title>
        <authorList>
            <person name="Lian F.-B."/>
        </authorList>
    </citation>
    <scope>NUCLEOTIDE SEQUENCE [LARGE SCALE GENOMIC DNA]</scope>
    <source>
        <strain evidence="2 3">F60176</strain>
    </source>
</reference>
<keyword evidence="3" id="KW-1185">Reference proteome</keyword>
<dbReference type="Gene3D" id="3.30.420.270">
    <property type="match status" value="1"/>
</dbReference>
<dbReference type="RefSeq" id="WP_198637539.1">
    <property type="nucleotide sequence ID" value="NZ_JAEHNY010000001.1"/>
</dbReference>
<protein>
    <submittedName>
        <fullName evidence="2">Uncharacterized protein</fullName>
    </submittedName>
</protein>
<feature type="signal peptide" evidence="1">
    <location>
        <begin position="1"/>
        <end position="25"/>
    </location>
</feature>
<evidence type="ECO:0000313" key="3">
    <source>
        <dbReference type="Proteomes" id="UP000635665"/>
    </source>
</evidence>
<evidence type="ECO:0000256" key="1">
    <source>
        <dbReference type="SAM" id="SignalP"/>
    </source>
</evidence>
<sequence>MLIKPIKFKIITFFFSFFVSIFATAQEAFEVNIFVDAEKNIYLEEQKVSMSELLKETKALIYKQPALKYDRLIYNIYADKNLKHGFVMDINHQLLRAMEALKSKTNKYLLEYKNLDLDKANWQLEIKSLKLDAIKD</sequence>
<feature type="chain" id="PRO_5046501972" evidence="1">
    <location>
        <begin position="26"/>
        <end position="136"/>
    </location>
</feature>
<proteinExistence type="predicted"/>
<evidence type="ECO:0000313" key="2">
    <source>
        <dbReference type="EMBL" id="MBI6118591.1"/>
    </source>
</evidence>
<gene>
    <name evidence="2" type="ORF">I6U50_00990</name>
</gene>
<name>A0ABS0TC16_9FLAO</name>
<comment type="caution">
    <text evidence="2">The sequence shown here is derived from an EMBL/GenBank/DDBJ whole genome shotgun (WGS) entry which is preliminary data.</text>
</comment>
<keyword evidence="1" id="KW-0732">Signal</keyword>
<accession>A0ABS0TC16</accession>
<organism evidence="2 3">
    <name type="scientific">Salegentibacter maritimus</name>
    <dbReference type="NCBI Taxonomy" id="2794347"/>
    <lineage>
        <taxon>Bacteria</taxon>
        <taxon>Pseudomonadati</taxon>
        <taxon>Bacteroidota</taxon>
        <taxon>Flavobacteriia</taxon>
        <taxon>Flavobacteriales</taxon>
        <taxon>Flavobacteriaceae</taxon>
        <taxon>Salegentibacter</taxon>
    </lineage>
</organism>
<dbReference type="Proteomes" id="UP000635665">
    <property type="component" value="Unassembled WGS sequence"/>
</dbReference>